<dbReference type="InterPro" id="IPR013869">
    <property type="entry name" value="DUF1757"/>
</dbReference>
<feature type="transmembrane region" description="Helical" evidence="1">
    <location>
        <begin position="240"/>
        <end position="263"/>
    </location>
</feature>
<proteinExistence type="predicted"/>
<keyword evidence="3" id="KW-1185">Reference proteome</keyword>
<evidence type="ECO:0000313" key="3">
    <source>
        <dbReference type="Proteomes" id="UP000494206"/>
    </source>
</evidence>
<keyword evidence="1" id="KW-0812">Transmembrane</keyword>
<name>A0A8S1F3P3_9PELO</name>
<keyword evidence="1" id="KW-0472">Membrane</keyword>
<dbReference type="Pfam" id="PF08560">
    <property type="entry name" value="DUF1757"/>
    <property type="match status" value="2"/>
</dbReference>
<organism evidence="2 3">
    <name type="scientific">Caenorhabditis bovis</name>
    <dbReference type="NCBI Taxonomy" id="2654633"/>
    <lineage>
        <taxon>Eukaryota</taxon>
        <taxon>Metazoa</taxon>
        <taxon>Ecdysozoa</taxon>
        <taxon>Nematoda</taxon>
        <taxon>Chromadorea</taxon>
        <taxon>Rhabditida</taxon>
        <taxon>Rhabditina</taxon>
        <taxon>Rhabditomorpha</taxon>
        <taxon>Rhabditoidea</taxon>
        <taxon>Rhabditidae</taxon>
        <taxon>Peloderinae</taxon>
        <taxon>Caenorhabditis</taxon>
    </lineage>
</organism>
<accession>A0A8S1F3P3</accession>
<sequence>MNNEYAEAGGTGFDDVRDKYGKLRDFVRQKTRRRIDRYYDLVPRPGTQYCIHVSIRSIQTSALVGSILGPISSVLLHRHDKKELVESFVLGGLNGALVGAALGPIIALATCKNMNRVTKMKNYVNSKFDQSMLWQDHIAIASAAVGFLSHGQIGLVVGLDLSLLFALVSRKCSYWFKNFVGIKQNDFELLQVPNAGAEFCIHVTLRSMQVGAILGSILGPLSALIFKDQQIKSKTLVDSFVSGGVNGALIGTAMGPVLTYLSLRNMNSIKLYDKCYRLRFDQHALWQDRTALISAAVGYLSSGSMGLVVGLDLSLLMSNVMGRAW</sequence>
<dbReference type="OrthoDB" id="421638at2759"/>
<dbReference type="Proteomes" id="UP000494206">
    <property type="component" value="Unassembled WGS sequence"/>
</dbReference>
<dbReference type="InterPro" id="IPR016129">
    <property type="entry name" value="Caspase_his_AS"/>
</dbReference>
<dbReference type="AlphaFoldDB" id="A0A8S1F3P3"/>
<keyword evidence="1" id="KW-1133">Transmembrane helix</keyword>
<evidence type="ECO:0000256" key="1">
    <source>
        <dbReference type="SAM" id="Phobius"/>
    </source>
</evidence>
<dbReference type="EMBL" id="CADEPM010000007">
    <property type="protein sequence ID" value="CAB3408527.1"/>
    <property type="molecule type" value="Genomic_DNA"/>
</dbReference>
<comment type="caution">
    <text evidence="2">The sequence shown here is derived from an EMBL/GenBank/DDBJ whole genome shotgun (WGS) entry which is preliminary data.</text>
</comment>
<gene>
    <name evidence="2" type="ORF">CBOVIS_LOCUS10302</name>
</gene>
<feature type="transmembrane region" description="Helical" evidence="1">
    <location>
        <begin position="88"/>
        <end position="110"/>
    </location>
</feature>
<reference evidence="2 3" key="1">
    <citation type="submission" date="2020-04" db="EMBL/GenBank/DDBJ databases">
        <authorList>
            <person name="Laetsch R D."/>
            <person name="Stevens L."/>
            <person name="Kumar S."/>
            <person name="Blaxter L. M."/>
        </authorList>
    </citation>
    <scope>NUCLEOTIDE SEQUENCE [LARGE SCALE GENOMIC DNA]</scope>
</reference>
<feature type="transmembrane region" description="Helical" evidence="1">
    <location>
        <begin position="138"/>
        <end position="168"/>
    </location>
</feature>
<evidence type="ECO:0000313" key="2">
    <source>
        <dbReference type="EMBL" id="CAB3408527.1"/>
    </source>
</evidence>
<feature type="transmembrane region" description="Helical" evidence="1">
    <location>
        <begin position="291"/>
        <end position="316"/>
    </location>
</feature>
<protein>
    <submittedName>
        <fullName evidence="2">Uncharacterized protein</fullName>
    </submittedName>
</protein>
<dbReference type="PROSITE" id="PS01121">
    <property type="entry name" value="CASPASE_HIS"/>
    <property type="match status" value="1"/>
</dbReference>
<dbReference type="PANTHER" id="PTHR38636">
    <property type="entry name" value="PROTEIN CBG20488"/>
    <property type="match status" value="1"/>
</dbReference>
<dbReference type="PANTHER" id="PTHR38636:SF1">
    <property type="entry name" value="CHLORIDE CHANNEL PROTEIN CLC-D"/>
    <property type="match status" value="1"/>
</dbReference>